<evidence type="ECO:0000313" key="4">
    <source>
        <dbReference type="EMBL" id="NME70485.1"/>
    </source>
</evidence>
<dbReference type="Gene3D" id="1.25.40.10">
    <property type="entry name" value="Tetratricopeptide repeat domain"/>
    <property type="match status" value="2"/>
</dbReference>
<dbReference type="InterPro" id="IPR011990">
    <property type="entry name" value="TPR-like_helical_dom_sf"/>
</dbReference>
<feature type="domain" description="Signal transduction histidine kinase internal region" evidence="3">
    <location>
        <begin position="423"/>
        <end position="499"/>
    </location>
</feature>
<dbReference type="SUPFAM" id="SSF48452">
    <property type="entry name" value="TPR-like"/>
    <property type="match status" value="1"/>
</dbReference>
<proteinExistence type="predicted"/>
<keyword evidence="2" id="KW-0732">Signal</keyword>
<dbReference type="RefSeq" id="WP_169658719.1">
    <property type="nucleotide sequence ID" value="NZ_JABANE010000065.1"/>
</dbReference>
<dbReference type="PANTHER" id="PTHR34220:SF7">
    <property type="entry name" value="SENSOR HISTIDINE KINASE YPDA"/>
    <property type="match status" value="1"/>
</dbReference>
<dbReference type="PANTHER" id="PTHR34220">
    <property type="entry name" value="SENSOR HISTIDINE KINASE YPDA"/>
    <property type="match status" value="1"/>
</dbReference>
<evidence type="ECO:0000256" key="1">
    <source>
        <dbReference type="SAM" id="Phobius"/>
    </source>
</evidence>
<evidence type="ECO:0000256" key="2">
    <source>
        <dbReference type="SAM" id="SignalP"/>
    </source>
</evidence>
<keyword evidence="1" id="KW-0472">Membrane</keyword>
<dbReference type="GO" id="GO:0000155">
    <property type="term" value="F:phosphorelay sensor kinase activity"/>
    <property type="evidence" value="ECO:0007669"/>
    <property type="project" value="InterPro"/>
</dbReference>
<sequence length="614" mass="71507">MKIFLTVLHLFFVLSLSAQTLSDSQFEALNDSIRKGVANEDIIRKIDSLFQIKENTEQDQARLHYLKGIYNMGFDKNEEVLFHLKKALTYFIDAGDLTFEARIRLTLSRIYADDNLFVESSKELFKAKNNAIKVNDNELTAKIIESLAHLYYKNGDVDQSLIELEKVIPYYVEFDDSVKLSRLFNNLAVLYKNQGSYQKAIAHNIRSMEYGVSYNNKWEVSQSYNNIGTNYLNLFLETDSLYYADIAIWYYNKSANLKKLYPHKWNNALTNLEEVYNAMGEGDLAEKYDKELLKHTYNDPKYMKVIYGKSLKYAIKSKQTQKALMYYAKLDSVEEILKEKISYDFQQMLSTQDLLYETEREKERIKLEEEEKRLASERESERVILTLTGITVIVVILFLLFLLYYKNSKHKNEQERTHLKNTILRNQMNPHFIFNVLTAIQNTLFDNDPLTTSSYISRFSKLIRQNFDLTHKEKVSLSEDLSALTNYIETQRIRFGHKFNYRISVEEQVDLEHSEIPPMMLQPLCENAIEHGLRKIKKDGFLEVKVTKNEEKLNFEVIDNGIGLQGVSEDKKEHSLSVLKARLAIMGHGDEHTLSINNRDDSTGAVVSFSLTLN</sequence>
<dbReference type="InterPro" id="IPR010559">
    <property type="entry name" value="Sig_transdc_His_kin_internal"/>
</dbReference>
<dbReference type="AlphaFoldDB" id="A0A7X9RXE6"/>
<dbReference type="GO" id="GO:0016020">
    <property type="term" value="C:membrane"/>
    <property type="evidence" value="ECO:0007669"/>
    <property type="project" value="InterPro"/>
</dbReference>
<dbReference type="InterPro" id="IPR036890">
    <property type="entry name" value="HATPase_C_sf"/>
</dbReference>
<dbReference type="Proteomes" id="UP000576082">
    <property type="component" value="Unassembled WGS sequence"/>
</dbReference>
<keyword evidence="5" id="KW-1185">Reference proteome</keyword>
<dbReference type="EMBL" id="JABANE010000065">
    <property type="protein sequence ID" value="NME70485.1"/>
    <property type="molecule type" value="Genomic_DNA"/>
</dbReference>
<reference evidence="4 5" key="1">
    <citation type="submission" date="2020-04" db="EMBL/GenBank/DDBJ databases">
        <title>Flammeovirga sp. SR4, a novel species isolated from seawater.</title>
        <authorList>
            <person name="Wang X."/>
        </authorList>
    </citation>
    <scope>NUCLEOTIDE SEQUENCE [LARGE SCALE GENOMIC DNA]</scope>
    <source>
        <strain evidence="4 5">ATCC 23126</strain>
    </source>
</reference>
<organism evidence="4 5">
    <name type="scientific">Flammeovirga aprica JL-4</name>
    <dbReference type="NCBI Taxonomy" id="694437"/>
    <lineage>
        <taxon>Bacteria</taxon>
        <taxon>Pseudomonadati</taxon>
        <taxon>Bacteroidota</taxon>
        <taxon>Cytophagia</taxon>
        <taxon>Cytophagales</taxon>
        <taxon>Flammeovirgaceae</taxon>
        <taxon>Flammeovirga</taxon>
    </lineage>
</organism>
<keyword evidence="1" id="KW-0812">Transmembrane</keyword>
<dbReference type="InterPro" id="IPR050640">
    <property type="entry name" value="Bact_2-comp_sensor_kinase"/>
</dbReference>
<dbReference type="Pfam" id="PF06580">
    <property type="entry name" value="His_kinase"/>
    <property type="match status" value="1"/>
</dbReference>
<feature type="transmembrane region" description="Helical" evidence="1">
    <location>
        <begin position="383"/>
        <end position="405"/>
    </location>
</feature>
<keyword evidence="4" id="KW-0418">Kinase</keyword>
<dbReference type="Gene3D" id="3.30.565.10">
    <property type="entry name" value="Histidine kinase-like ATPase, C-terminal domain"/>
    <property type="match status" value="1"/>
</dbReference>
<evidence type="ECO:0000313" key="5">
    <source>
        <dbReference type="Proteomes" id="UP000576082"/>
    </source>
</evidence>
<keyword evidence="1" id="KW-1133">Transmembrane helix</keyword>
<comment type="caution">
    <text evidence="4">The sequence shown here is derived from an EMBL/GenBank/DDBJ whole genome shotgun (WGS) entry which is preliminary data.</text>
</comment>
<feature type="signal peptide" evidence="2">
    <location>
        <begin position="1"/>
        <end position="18"/>
    </location>
</feature>
<feature type="chain" id="PRO_5030999950" evidence="2">
    <location>
        <begin position="19"/>
        <end position="614"/>
    </location>
</feature>
<protein>
    <submittedName>
        <fullName evidence="4">Histidine kinase</fullName>
    </submittedName>
</protein>
<accession>A0A7X9RXE6</accession>
<dbReference type="SUPFAM" id="SSF55874">
    <property type="entry name" value="ATPase domain of HSP90 chaperone/DNA topoisomerase II/histidine kinase"/>
    <property type="match status" value="1"/>
</dbReference>
<gene>
    <name evidence="4" type="ORF">HHU12_21090</name>
</gene>
<keyword evidence="4" id="KW-0808">Transferase</keyword>
<evidence type="ECO:0000259" key="3">
    <source>
        <dbReference type="Pfam" id="PF06580"/>
    </source>
</evidence>
<name>A0A7X9RXE6_9BACT</name>